<dbReference type="EMBL" id="LNIX01000006">
    <property type="protein sequence ID" value="OXA52406.1"/>
    <property type="molecule type" value="Genomic_DNA"/>
</dbReference>
<comment type="caution">
    <text evidence="3">The sequence shown here is derived from an EMBL/GenBank/DDBJ whole genome shotgun (WGS) entry which is preliminary data.</text>
</comment>
<feature type="compositionally biased region" description="Basic and acidic residues" evidence="1">
    <location>
        <begin position="1247"/>
        <end position="1260"/>
    </location>
</feature>
<organism evidence="3 4">
    <name type="scientific">Folsomia candida</name>
    <name type="common">Springtail</name>
    <dbReference type="NCBI Taxonomy" id="158441"/>
    <lineage>
        <taxon>Eukaryota</taxon>
        <taxon>Metazoa</taxon>
        <taxon>Ecdysozoa</taxon>
        <taxon>Arthropoda</taxon>
        <taxon>Hexapoda</taxon>
        <taxon>Collembola</taxon>
        <taxon>Entomobryomorpha</taxon>
        <taxon>Isotomoidea</taxon>
        <taxon>Isotomidae</taxon>
        <taxon>Proisotominae</taxon>
        <taxon>Folsomia</taxon>
    </lineage>
</organism>
<feature type="region of interest" description="Disordered" evidence="1">
    <location>
        <begin position="2312"/>
        <end position="2335"/>
    </location>
</feature>
<feature type="compositionally biased region" description="Basic and acidic residues" evidence="1">
    <location>
        <begin position="1864"/>
        <end position="1883"/>
    </location>
</feature>
<feature type="region of interest" description="Disordered" evidence="1">
    <location>
        <begin position="383"/>
        <end position="405"/>
    </location>
</feature>
<feature type="region of interest" description="Disordered" evidence="1">
    <location>
        <begin position="683"/>
        <end position="732"/>
    </location>
</feature>
<dbReference type="OrthoDB" id="10017054at2759"/>
<feature type="compositionally biased region" description="Low complexity" evidence="1">
    <location>
        <begin position="975"/>
        <end position="988"/>
    </location>
</feature>
<feature type="compositionally biased region" description="Basic and acidic residues" evidence="1">
    <location>
        <begin position="1132"/>
        <end position="1147"/>
    </location>
</feature>
<feature type="compositionally biased region" description="Low complexity" evidence="1">
    <location>
        <begin position="147"/>
        <end position="166"/>
    </location>
</feature>
<feature type="region of interest" description="Disordered" evidence="1">
    <location>
        <begin position="808"/>
        <end position="920"/>
    </location>
</feature>
<dbReference type="InterPro" id="IPR022189">
    <property type="entry name" value="SMTN"/>
</dbReference>
<gene>
    <name evidence="3" type="ORF">Fcan01_12211</name>
</gene>
<feature type="region of interest" description="Disordered" evidence="1">
    <location>
        <begin position="748"/>
        <end position="796"/>
    </location>
</feature>
<feature type="compositionally biased region" description="Basic and acidic residues" evidence="1">
    <location>
        <begin position="1552"/>
        <end position="1565"/>
    </location>
</feature>
<evidence type="ECO:0000259" key="2">
    <source>
        <dbReference type="Pfam" id="PF12510"/>
    </source>
</evidence>
<feature type="compositionally biased region" description="Polar residues" evidence="1">
    <location>
        <begin position="760"/>
        <end position="788"/>
    </location>
</feature>
<dbReference type="OMA" id="ERIFCAS"/>
<feature type="compositionally biased region" description="Low complexity" evidence="1">
    <location>
        <begin position="1653"/>
        <end position="1675"/>
    </location>
</feature>
<feature type="compositionally biased region" description="Basic and acidic residues" evidence="1">
    <location>
        <begin position="1977"/>
        <end position="1988"/>
    </location>
</feature>
<feature type="compositionally biased region" description="Basic and acidic residues" evidence="1">
    <location>
        <begin position="267"/>
        <end position="285"/>
    </location>
</feature>
<evidence type="ECO:0000313" key="3">
    <source>
        <dbReference type="EMBL" id="OXA52406.1"/>
    </source>
</evidence>
<feature type="region of interest" description="Disordered" evidence="1">
    <location>
        <begin position="2016"/>
        <end position="2246"/>
    </location>
</feature>
<feature type="compositionally biased region" description="Basic and acidic residues" evidence="1">
    <location>
        <begin position="1619"/>
        <end position="1633"/>
    </location>
</feature>
<feature type="region of interest" description="Disordered" evidence="1">
    <location>
        <begin position="1058"/>
        <end position="1265"/>
    </location>
</feature>
<feature type="compositionally biased region" description="Acidic residues" evidence="1">
    <location>
        <begin position="2387"/>
        <end position="2396"/>
    </location>
</feature>
<feature type="compositionally biased region" description="Low complexity" evidence="1">
    <location>
        <begin position="1965"/>
        <end position="1976"/>
    </location>
</feature>
<feature type="compositionally biased region" description="Low complexity" evidence="1">
    <location>
        <begin position="514"/>
        <end position="528"/>
    </location>
</feature>
<feature type="compositionally biased region" description="Acidic residues" evidence="1">
    <location>
        <begin position="2130"/>
        <end position="2142"/>
    </location>
</feature>
<feature type="compositionally biased region" description="Polar residues" evidence="1">
    <location>
        <begin position="839"/>
        <end position="849"/>
    </location>
</feature>
<feature type="compositionally biased region" description="Basic and acidic residues" evidence="1">
    <location>
        <begin position="851"/>
        <end position="861"/>
    </location>
</feature>
<feature type="compositionally biased region" description="Polar residues" evidence="1">
    <location>
        <begin position="286"/>
        <end position="297"/>
    </location>
</feature>
<feature type="compositionally biased region" description="Basic and acidic residues" evidence="1">
    <location>
        <begin position="821"/>
        <end position="837"/>
    </location>
</feature>
<feature type="compositionally biased region" description="Basic and acidic residues" evidence="1">
    <location>
        <begin position="438"/>
        <end position="448"/>
    </location>
</feature>
<feature type="compositionally biased region" description="Polar residues" evidence="1">
    <location>
        <begin position="504"/>
        <end position="513"/>
    </location>
</feature>
<dbReference type="Pfam" id="PF12510">
    <property type="entry name" value="Smoothelin"/>
    <property type="match status" value="1"/>
</dbReference>
<feature type="compositionally biased region" description="Low complexity" evidence="1">
    <location>
        <begin position="1004"/>
        <end position="1017"/>
    </location>
</feature>
<feature type="compositionally biased region" description="Basic and acidic residues" evidence="1">
    <location>
        <begin position="1808"/>
        <end position="1823"/>
    </location>
</feature>
<feature type="compositionally biased region" description="Low complexity" evidence="1">
    <location>
        <begin position="1784"/>
        <end position="1803"/>
    </location>
</feature>
<feature type="compositionally biased region" description="Low complexity" evidence="1">
    <location>
        <begin position="2070"/>
        <end position="2080"/>
    </location>
</feature>
<feature type="region of interest" description="Disordered" evidence="1">
    <location>
        <begin position="1367"/>
        <end position="1948"/>
    </location>
</feature>
<feature type="compositionally biased region" description="Polar residues" evidence="1">
    <location>
        <begin position="2095"/>
        <end position="2110"/>
    </location>
</feature>
<feature type="compositionally biased region" description="Polar residues" evidence="1">
    <location>
        <begin position="1081"/>
        <end position="1097"/>
    </location>
</feature>
<feature type="compositionally biased region" description="Polar residues" evidence="1">
    <location>
        <begin position="1110"/>
        <end position="1125"/>
    </location>
</feature>
<feature type="domain" description="Smoothelin" evidence="2">
    <location>
        <begin position="1288"/>
        <end position="1323"/>
    </location>
</feature>
<feature type="compositionally biased region" description="Basic and acidic residues" evidence="1">
    <location>
        <begin position="529"/>
        <end position="546"/>
    </location>
</feature>
<sequence length="2521" mass="273430">MASLMETEDKVHVVSMMGDAGFGSDGANEDNREEEALREMWQQCEDPEEKRQLRTRMYKLREDRIRDFYVGRDGQEILESILRTDNVSSRGCGEDDNANLQENRSVTSVASMVVTSSEIQSGHELTPVTVTKSAATVMKQVSKQGVTTTTTTSSKKTMKTNSSSSESDTKEETKQVKNRGTGKDRSPSLQLKEIKEQKNQHKPLLSNRRTVRRKSSAGENEIMAGNIGRIHPKQTSTVTYVLSNKVTNNQGKVVAGSNNIRNGVDAIGDRTNKGRRDSRVSKRGEQGNSTTTTITARNNHDNNAISSTTNASSSITTKTTIGGSTRVSGDGRKVNNSMIETTTITNMRSTKSSTMTTVKNVSSSTTIGRIGFSSTARKIDGAESFEKSSTGHKSRRQVMSSSLANESIPLGSVHIEELMETPGKDEVKVQRGATRAKKSSEKNVKESTTKYQRKSSSNADGEPINRNLSSSGGGGGGQQVTKSEMTKANATTTTTNTSSARTCSKGSATLNIHGSSSTTATGSSGDRSTGQDRGNKVVNKSRESSPKRSGSSYKGNSTRGTKATLKTGESLETPVIKVDREGEESSVGYGDGESVGSKSLKKDNNKTEESIIRELDILDNYLSQRSISIDEASAKESEKVDRTITTTTTMELGRSKPVGGENLAGKSDVMEVGIEPPFTRTEYKYNCPGEEDHHRHHKDHHHEDSSADRNTNELREPQSARNRDHDTKLNSSIEDQIIVDVVETSLTPSTRVPSNKGKSRSSSKPATLKANLSTNSATSKTNIKSSSAGIEPLMPAKKVDPTFLQIGSRQSSSTQMQIKQQKNETEILNRPSRKEQPKLTGTKNTSTFISLEEKVKSKPEPNPRALKKSFDGGDDDDETVEGSVVKMNSKVIRRDNVDDNNEDDNDDPLRPQTMKQGHDHPGAVLKAKSLFETKAQEAAMDRASADFDMDKGITQSAKVSKKAALFEARSRGERISVSSESSVATSSAPDEKGGTRVTQPVNQTELTTTSSTILSNTDNENANKLESPKKVSSTLMATSTSIAPTLKREKSILTAASKEIKDQDSSTATTVRSIKRKTSKETSTSRGSTTNTASAYTTRRKSSEVKFDTNENTAKTEQTRSSNKSAAKLYQQRRDSGKSETDEEQKTTNRHPRRKSTENGRESQKKELQSCVTTTSSTTCNRRRASQDKKVSPEPQPAAHLQKRDDESKRNENRRPSFPSHSTRKNSLQEAANCTIPTTTGSALLSRSDKLEQDENKRVESSGNTLTMTSTSVQINSNRMTTTELNAVMEIEDIEELTRLLEKATDYDERSKIRGRIRGLKRKAALVKRPSAENETTEGETLSKRAASAFTTNISSTSESVSIMNAKNKAMSSTTTTSTTTTNTTCGNGRKKSNERRRSSGEIPSNKVTTRKKSSELIGRENSSDDNNKNASDVVEVKKTLKANVVKSANDERKVRNRNKSSSPSPPPQSQLKPHAVTPQTIETTLIDSSVPTTTSTTMGGGGERRLSWETQQLLSTRKYSRDSPRQGEDEKKVSKVIDDVTPTPPNIKSGLTKEKVEPTPEEKTLGPAPTLEEKPTRPFTEEKTPKPLIKKPSRDKTSPPRVVSSLIESVAASTTMQKSREMTKAEKYEADILSRPSVFCQRRQEQQESQNTATKQEQVTTTTTTSFKSKALKTGETSLTSAQKSSSWNQEIKVTKEASPEPPTTKSTSRKKSADDSQDKVVKVTRKSSKDEIKEKSPPPPTRVPQRSSPAKYTRKGSSKEFKVVEKLSSNESAKLGEKIEMISKIPTTPAPTSSSPPASKKGGATTKDDQKSEDDKHKSDTEINFNQTQQSQSSSPPTTKHPKSQSEQPAPPPAATTSSLADRNKKTVKTDTPVKKNEKKSSAPLMDSSNSTSTTGSTITKFNLSTKSSSSGTTTNDTARDSHSKGTESVTSSYGVGPTDDDGTPLFGLKALRKIKQVQEQITTSTTSSAASTESTEKAGLSKEDAYTSTKQSLRASENFGLKALKKGSIASKGLLLAEDEDEEDTKKTQQQKKKNKIPESSVPEGSTRQTKSEFLSSTTTSTIRLQSSSSPPATTETETAEQRGANLDRGNSPKSILKKTSSFTSQIGTSGEGNGGGGGVVKSKTAEDDDDGNNFDEIESGTINSVKVGEDETTDEFRRLTTTSSTTSNITHSHSLGSDGGMEDSSWRRKSATPSPDPMNASSATNATTSGLLSLSRGKVGRSSVKEMSKRFLQTSESGETLSNCQTQQNLNEGDVVDHKPVFIRGSSPSRIPSPVKPSTTTTTITTTTKSSVEVSGGDPDGNIKIEVNRGDPDHEEVSYYSPSDSDGGGSGIIRITRTVTTTSGIGGGGGGRSFLNDSSPIQNLSDVIERMRGEEGQRKYTEDFSEDAEEGDCEKGKDSAESGLNLLNKFIGAQIIMKSVEPMLLSKKVTMSSSSLIVNGVNVDVETDPVRLRQLLAEVEGEDRERIGNRLRSLEDPKGKVEEVKVWKKLCLFSSLLPSTAVDEESKACAFGNCHSL</sequence>
<evidence type="ECO:0000313" key="4">
    <source>
        <dbReference type="Proteomes" id="UP000198287"/>
    </source>
</evidence>
<feature type="compositionally biased region" description="Low complexity" evidence="1">
    <location>
        <begin position="1372"/>
        <end position="1385"/>
    </location>
</feature>
<feature type="compositionally biased region" description="Basic and acidic residues" evidence="1">
    <location>
        <begin position="2312"/>
        <end position="2321"/>
    </location>
</feature>
<feature type="compositionally biased region" description="Low complexity" evidence="1">
    <location>
        <begin position="302"/>
        <end position="325"/>
    </location>
</feature>
<feature type="compositionally biased region" description="Basic and acidic residues" evidence="1">
    <location>
        <begin position="1572"/>
        <end position="1586"/>
    </location>
</feature>
<feature type="compositionally biased region" description="Polar residues" evidence="1">
    <location>
        <begin position="2046"/>
        <end position="2069"/>
    </location>
</feature>
<feature type="region of interest" description="Disordered" evidence="1">
    <location>
        <begin position="1960"/>
        <end position="1995"/>
    </location>
</feature>
<feature type="compositionally biased region" description="Polar residues" evidence="1">
    <location>
        <begin position="1676"/>
        <end position="1693"/>
    </location>
</feature>
<feature type="compositionally biased region" description="Low complexity" evidence="1">
    <location>
        <begin position="2164"/>
        <end position="2178"/>
    </location>
</feature>
<accession>A0A226E735</accession>
<feature type="compositionally biased region" description="Polar residues" evidence="1">
    <location>
        <begin position="2235"/>
        <end position="2246"/>
    </location>
</feature>
<feature type="compositionally biased region" description="Basic and acidic residues" evidence="1">
    <location>
        <begin position="167"/>
        <end position="199"/>
    </location>
</feature>
<feature type="compositionally biased region" description="Low complexity" evidence="1">
    <location>
        <begin position="1829"/>
        <end position="1840"/>
    </location>
</feature>
<dbReference type="STRING" id="158441.A0A226E735"/>
<feature type="compositionally biased region" description="Polar residues" evidence="1">
    <location>
        <begin position="1509"/>
        <end position="1518"/>
    </location>
</feature>
<feature type="compositionally biased region" description="Polar residues" evidence="1">
    <location>
        <begin position="2203"/>
        <end position="2216"/>
    </location>
</feature>
<feature type="compositionally biased region" description="Basic and acidic residues" evidence="1">
    <location>
        <begin position="1202"/>
        <end position="1215"/>
    </location>
</feature>
<feature type="compositionally biased region" description="Low complexity" evidence="1">
    <location>
        <begin position="486"/>
        <end position="502"/>
    </location>
</feature>
<feature type="region of interest" description="Disordered" evidence="1">
    <location>
        <begin position="968"/>
        <end position="1036"/>
    </location>
</feature>
<feature type="region of interest" description="Disordered" evidence="1">
    <location>
        <begin position="2376"/>
        <end position="2402"/>
    </location>
</feature>
<proteinExistence type="predicted"/>
<feature type="region of interest" description="Disordered" evidence="1">
    <location>
        <begin position="421"/>
        <end position="606"/>
    </location>
</feature>
<evidence type="ECO:0000256" key="1">
    <source>
        <dbReference type="SAM" id="MobiDB-lite"/>
    </source>
</evidence>
<feature type="region of interest" description="Disordered" evidence="1">
    <location>
        <begin position="142"/>
        <end position="220"/>
    </location>
</feature>
<name>A0A226E735_FOLCA</name>
<feature type="compositionally biased region" description="Basic and acidic residues" evidence="1">
    <location>
        <begin position="2376"/>
        <end position="2386"/>
    </location>
</feature>
<feature type="region of interest" description="Disordered" evidence="1">
    <location>
        <begin position="264"/>
        <end position="333"/>
    </location>
</feature>
<keyword evidence="4" id="KW-1185">Reference proteome</keyword>
<feature type="compositionally biased region" description="Gly residues" evidence="1">
    <location>
        <begin position="2113"/>
        <end position="2123"/>
    </location>
</feature>
<feature type="compositionally biased region" description="Polar residues" evidence="1">
    <location>
        <begin position="1219"/>
        <end position="1245"/>
    </location>
</feature>
<feature type="compositionally biased region" description="Basic and acidic residues" evidence="1">
    <location>
        <begin position="1713"/>
        <end position="1738"/>
    </location>
</feature>
<feature type="compositionally biased region" description="Polar residues" evidence="1">
    <location>
        <begin position="808"/>
        <end position="820"/>
    </location>
</feature>
<protein>
    <recommendedName>
        <fullName evidence="2">Smoothelin domain-containing protein</fullName>
    </recommendedName>
</protein>
<feature type="compositionally biased region" description="Low complexity" evidence="1">
    <location>
        <begin position="1890"/>
        <end position="1919"/>
    </location>
</feature>
<feature type="compositionally biased region" description="Basic and acidic residues" evidence="1">
    <location>
        <begin position="1520"/>
        <end position="1539"/>
    </location>
</feature>
<feature type="compositionally biased region" description="Basic and acidic residues" evidence="1">
    <location>
        <begin position="1413"/>
        <end position="1428"/>
    </location>
</feature>
<reference evidence="3 4" key="1">
    <citation type="submission" date="2015-12" db="EMBL/GenBank/DDBJ databases">
        <title>The genome of Folsomia candida.</title>
        <authorList>
            <person name="Faddeeva A."/>
            <person name="Derks M.F."/>
            <person name="Anvar Y."/>
            <person name="Smit S."/>
            <person name="Van Straalen N."/>
            <person name="Roelofs D."/>
        </authorList>
    </citation>
    <scope>NUCLEOTIDE SEQUENCE [LARGE SCALE GENOMIC DNA]</scope>
    <source>
        <strain evidence="3 4">VU population</strain>
        <tissue evidence="3">Whole body</tissue>
    </source>
</reference>
<feature type="compositionally biased region" description="Basic and acidic residues" evidence="1">
    <location>
        <begin position="1155"/>
        <end position="1168"/>
    </location>
</feature>
<feature type="compositionally biased region" description="Basic and acidic residues" evidence="1">
    <location>
        <begin position="701"/>
        <end position="728"/>
    </location>
</feature>
<feature type="compositionally biased region" description="Polar residues" evidence="1">
    <location>
        <begin position="1478"/>
        <end position="1492"/>
    </location>
</feature>
<dbReference type="Proteomes" id="UP000198287">
    <property type="component" value="Unassembled WGS sequence"/>
</dbReference>